<name>X1ERB6_9ZZZZ</name>
<reference evidence="1" key="1">
    <citation type="journal article" date="2014" name="Front. Microbiol.">
        <title>High frequency of phylogenetically diverse reductive dehalogenase-homologous genes in deep subseafloor sedimentary metagenomes.</title>
        <authorList>
            <person name="Kawai M."/>
            <person name="Futagami T."/>
            <person name="Toyoda A."/>
            <person name="Takaki Y."/>
            <person name="Nishi S."/>
            <person name="Hori S."/>
            <person name="Arai W."/>
            <person name="Tsubouchi T."/>
            <person name="Morono Y."/>
            <person name="Uchiyama I."/>
            <person name="Ito T."/>
            <person name="Fujiyama A."/>
            <person name="Inagaki F."/>
            <person name="Takami H."/>
        </authorList>
    </citation>
    <scope>NUCLEOTIDE SEQUENCE</scope>
    <source>
        <strain evidence="1">Expedition CK06-06</strain>
    </source>
</reference>
<feature type="non-terminal residue" evidence="1">
    <location>
        <position position="1"/>
    </location>
</feature>
<proteinExistence type="predicted"/>
<comment type="caution">
    <text evidence="1">The sequence shown here is derived from an EMBL/GenBank/DDBJ whole genome shotgun (WGS) entry which is preliminary data.</text>
</comment>
<evidence type="ECO:0000313" key="1">
    <source>
        <dbReference type="EMBL" id="GAH11178.1"/>
    </source>
</evidence>
<dbReference type="AlphaFoldDB" id="X1ERB6"/>
<organism evidence="1">
    <name type="scientific">marine sediment metagenome</name>
    <dbReference type="NCBI Taxonomy" id="412755"/>
    <lineage>
        <taxon>unclassified sequences</taxon>
        <taxon>metagenomes</taxon>
        <taxon>ecological metagenomes</taxon>
    </lineage>
</organism>
<gene>
    <name evidence="1" type="ORF">S01H4_63055</name>
</gene>
<sequence length="104" mass="11884">ITVGHVDSIFNTEGHSNSWWIYNTVMRYVNEPVLVLTCDNITELDLEFINSEYINADSPCCMLVPVRPIQMIEGDYIQSEGEFVTVLYIHQELLCPSVLNIEST</sequence>
<protein>
    <submittedName>
        <fullName evidence="1">Uncharacterized protein</fullName>
    </submittedName>
</protein>
<dbReference type="EMBL" id="BART01037804">
    <property type="protein sequence ID" value="GAH11178.1"/>
    <property type="molecule type" value="Genomic_DNA"/>
</dbReference>
<accession>X1ERB6</accession>